<organism evidence="3 4">
    <name type="scientific">Amycolatopsis rhizosphaerae</name>
    <dbReference type="NCBI Taxonomy" id="2053003"/>
    <lineage>
        <taxon>Bacteria</taxon>
        <taxon>Bacillati</taxon>
        <taxon>Actinomycetota</taxon>
        <taxon>Actinomycetes</taxon>
        <taxon>Pseudonocardiales</taxon>
        <taxon>Pseudonocardiaceae</taxon>
        <taxon>Amycolatopsis</taxon>
    </lineage>
</organism>
<name>A0A558DLG6_9PSEU</name>
<dbReference type="OrthoDB" id="3733984at2"/>
<dbReference type="Pfam" id="PF09012">
    <property type="entry name" value="FeoC"/>
    <property type="match status" value="1"/>
</dbReference>
<proteinExistence type="predicted"/>
<dbReference type="Proteomes" id="UP000320011">
    <property type="component" value="Unassembled WGS sequence"/>
</dbReference>
<dbReference type="InterPro" id="IPR036390">
    <property type="entry name" value="WH_DNA-bd_sf"/>
</dbReference>
<dbReference type="InterPro" id="IPR006058">
    <property type="entry name" value="2Fe2S_fd_BS"/>
</dbReference>
<evidence type="ECO:0000256" key="1">
    <source>
        <dbReference type="SAM" id="MobiDB-lite"/>
    </source>
</evidence>
<dbReference type="Gene3D" id="1.10.10.10">
    <property type="entry name" value="Winged helix-like DNA-binding domain superfamily/Winged helix DNA-binding domain"/>
    <property type="match status" value="1"/>
</dbReference>
<reference evidence="3 4" key="2">
    <citation type="submission" date="2019-08" db="EMBL/GenBank/DDBJ databases">
        <title>Amycolatopsis acidicola sp. nov., isolated from peat swamp forest soil.</title>
        <authorList>
            <person name="Srisuk N."/>
        </authorList>
    </citation>
    <scope>NUCLEOTIDE SEQUENCE [LARGE SCALE GENOMIC DNA]</scope>
    <source>
        <strain evidence="3 4">TBRC 6029</strain>
    </source>
</reference>
<reference evidence="3 4" key="1">
    <citation type="submission" date="2019-07" db="EMBL/GenBank/DDBJ databases">
        <authorList>
            <person name="Duangmal K."/>
            <person name="Teo W.F.A."/>
        </authorList>
    </citation>
    <scope>NUCLEOTIDE SEQUENCE [LARGE SCALE GENOMIC DNA]</scope>
    <source>
        <strain evidence="3 4">TBRC 6029</strain>
    </source>
</reference>
<evidence type="ECO:0000313" key="3">
    <source>
        <dbReference type="EMBL" id="TVT61824.1"/>
    </source>
</evidence>
<feature type="region of interest" description="Disordered" evidence="1">
    <location>
        <begin position="75"/>
        <end position="107"/>
    </location>
</feature>
<gene>
    <name evidence="3" type="ORF">FNH05_02145</name>
</gene>
<dbReference type="EMBL" id="VJWX01000009">
    <property type="protein sequence ID" value="TVT61824.1"/>
    <property type="molecule type" value="Genomic_DNA"/>
</dbReference>
<comment type="caution">
    <text evidence="3">The sequence shown here is derived from an EMBL/GenBank/DDBJ whole genome shotgun (WGS) entry which is preliminary data.</text>
</comment>
<dbReference type="InterPro" id="IPR036388">
    <property type="entry name" value="WH-like_DNA-bd_sf"/>
</dbReference>
<protein>
    <recommendedName>
        <fullName evidence="2">Transcriptional regulator HTH-type FeoC domain-containing protein</fullName>
    </recommendedName>
</protein>
<dbReference type="SUPFAM" id="SSF46785">
    <property type="entry name" value="Winged helix' DNA-binding domain"/>
    <property type="match status" value="1"/>
</dbReference>
<evidence type="ECO:0000313" key="4">
    <source>
        <dbReference type="Proteomes" id="UP000320011"/>
    </source>
</evidence>
<dbReference type="RefSeq" id="WP_144585447.1">
    <property type="nucleotide sequence ID" value="NZ_VJWX01000009.1"/>
</dbReference>
<dbReference type="AlphaFoldDB" id="A0A558DLG6"/>
<evidence type="ECO:0000259" key="2">
    <source>
        <dbReference type="Pfam" id="PF09012"/>
    </source>
</evidence>
<dbReference type="InterPro" id="IPR015102">
    <property type="entry name" value="Tscrpt_reg_HTH_FeoC"/>
</dbReference>
<feature type="domain" description="Transcriptional regulator HTH-type FeoC" evidence="2">
    <location>
        <begin position="36"/>
        <end position="72"/>
    </location>
</feature>
<keyword evidence="4" id="KW-1185">Reference proteome</keyword>
<sequence>MNARPPAGPAGPLRAVLTAMEGGAPSVEAVVRVTDLSRDVVEAALDHLVRMGRVSAAELASGCTSGGCGSCPLSAKGQPGCDTRDTRGTRPSPVTFTLRRPRPVSDR</sequence>
<dbReference type="PROSITE" id="PS00197">
    <property type="entry name" value="2FE2S_FER_1"/>
    <property type="match status" value="1"/>
</dbReference>
<accession>A0A558DLG6</accession>
<dbReference type="GO" id="GO:0051537">
    <property type="term" value="F:2 iron, 2 sulfur cluster binding"/>
    <property type="evidence" value="ECO:0007669"/>
    <property type="project" value="InterPro"/>
</dbReference>